<keyword evidence="1" id="KW-1133">Transmembrane helix</keyword>
<organism evidence="2 3">
    <name type="scientific">Ramlibacter pallidus</name>
    <dbReference type="NCBI Taxonomy" id="2780087"/>
    <lineage>
        <taxon>Bacteria</taxon>
        <taxon>Pseudomonadati</taxon>
        <taxon>Pseudomonadota</taxon>
        <taxon>Betaproteobacteria</taxon>
        <taxon>Burkholderiales</taxon>
        <taxon>Comamonadaceae</taxon>
        <taxon>Ramlibacter</taxon>
    </lineage>
</organism>
<name>A0ABR9S9B5_9BURK</name>
<dbReference type="EMBL" id="JADDIV010000006">
    <property type="protein sequence ID" value="MBE7370051.1"/>
    <property type="molecule type" value="Genomic_DNA"/>
</dbReference>
<dbReference type="InterPro" id="IPR046027">
    <property type="entry name" value="DUF5985"/>
</dbReference>
<dbReference type="Proteomes" id="UP000806285">
    <property type="component" value="Unassembled WGS sequence"/>
</dbReference>
<proteinExistence type="predicted"/>
<feature type="transmembrane region" description="Helical" evidence="1">
    <location>
        <begin position="6"/>
        <end position="24"/>
    </location>
</feature>
<evidence type="ECO:0000313" key="3">
    <source>
        <dbReference type="Proteomes" id="UP000806285"/>
    </source>
</evidence>
<evidence type="ECO:0000313" key="2">
    <source>
        <dbReference type="EMBL" id="MBE7370051.1"/>
    </source>
</evidence>
<dbReference type="RefSeq" id="WP_193678672.1">
    <property type="nucleotide sequence ID" value="NZ_JADDIV010000006.1"/>
</dbReference>
<keyword evidence="1" id="KW-0812">Transmembrane</keyword>
<gene>
    <name evidence="2" type="ORF">IM787_21000</name>
</gene>
<feature type="transmembrane region" description="Helical" evidence="1">
    <location>
        <begin position="61"/>
        <end position="78"/>
    </location>
</feature>
<sequence length="86" mass="9797">MEQLLAGAVAAGSFVAGLFFFRFWRHTRDAFFVYFALAFWLEGANRVALAAIPHADESEPLFYMVRLLAYGLIIVAIWRKNRQRGG</sequence>
<protein>
    <submittedName>
        <fullName evidence="2">Uncharacterized protein</fullName>
    </submittedName>
</protein>
<dbReference type="Pfam" id="PF19447">
    <property type="entry name" value="DUF5985"/>
    <property type="match status" value="1"/>
</dbReference>
<keyword evidence="1" id="KW-0472">Membrane</keyword>
<keyword evidence="3" id="KW-1185">Reference proteome</keyword>
<accession>A0ABR9S9B5</accession>
<comment type="caution">
    <text evidence="2">The sequence shown here is derived from an EMBL/GenBank/DDBJ whole genome shotgun (WGS) entry which is preliminary data.</text>
</comment>
<reference evidence="2 3" key="1">
    <citation type="submission" date="2020-10" db="EMBL/GenBank/DDBJ databases">
        <title>Ramlibacter sp. HM2 16S ribosomal RNA gene Genome sequencing and assembly.</title>
        <authorList>
            <person name="Kang M."/>
        </authorList>
    </citation>
    <scope>NUCLEOTIDE SEQUENCE [LARGE SCALE GENOMIC DNA]</scope>
    <source>
        <strain evidence="2 3">HM2</strain>
    </source>
</reference>
<feature type="transmembrane region" description="Helical" evidence="1">
    <location>
        <begin position="31"/>
        <end position="55"/>
    </location>
</feature>
<evidence type="ECO:0000256" key="1">
    <source>
        <dbReference type="SAM" id="Phobius"/>
    </source>
</evidence>